<dbReference type="EMBL" id="JASUBT010000042">
    <property type="protein sequence ID" value="MDL4937684.1"/>
    <property type="molecule type" value="Genomic_DNA"/>
</dbReference>
<gene>
    <name evidence="1" type="ORF">QRX88_18465</name>
</gene>
<dbReference type="SUPFAM" id="SSF51126">
    <property type="entry name" value="Pectin lyase-like"/>
    <property type="match status" value="1"/>
</dbReference>
<feature type="non-terminal residue" evidence="1">
    <location>
        <position position="279"/>
    </location>
</feature>
<dbReference type="AlphaFoldDB" id="A0ABD4ZY47"/>
<name>A0ABD4ZY47_ENTGA</name>
<evidence type="ECO:0000313" key="2">
    <source>
        <dbReference type="Proteomes" id="UP001241571"/>
    </source>
</evidence>
<comment type="caution">
    <text evidence="1">The sequence shown here is derived from an EMBL/GenBank/DDBJ whole genome shotgun (WGS) entry which is preliminary data.</text>
</comment>
<dbReference type="RefSeq" id="WP_285908155.1">
    <property type="nucleotide sequence ID" value="NZ_JASUBD010000032.1"/>
</dbReference>
<organism evidence="1 2">
    <name type="scientific">Enterococcus gallinarum</name>
    <dbReference type="NCBI Taxonomy" id="1353"/>
    <lineage>
        <taxon>Bacteria</taxon>
        <taxon>Bacillati</taxon>
        <taxon>Bacillota</taxon>
        <taxon>Bacilli</taxon>
        <taxon>Lactobacillales</taxon>
        <taxon>Enterococcaceae</taxon>
        <taxon>Enterococcus</taxon>
    </lineage>
</organism>
<evidence type="ECO:0000313" key="1">
    <source>
        <dbReference type="EMBL" id="MDL4937684.1"/>
    </source>
</evidence>
<accession>A0ABD4ZY47</accession>
<dbReference type="Gene3D" id="2.160.20.10">
    <property type="entry name" value="Single-stranded right-handed beta-helix, Pectin lyase-like"/>
    <property type="match status" value="1"/>
</dbReference>
<sequence length="279" mass="31104">MTIDFASSNLNALVDNQTNNPLLEIKNCQKLTIKNFTIDGLGKSPRAIQITNSKVLAIHNFTVENLNLSQDGSVNTSAIEIDTTQCRDIQISDFKIDNLRSINNDIIGDAQGMTRGIHLKSSEKKSLKNAKILFSNFTITNLESEDADAIHLLDCGEIDVTFQNFFISNCYARGIKIQNTTNAAFRDFEISSEENYLFRQSAISDYSGGNMFTDFKIDVNAKYGIDFLPNFEHQEIGLISNGRIFMESETVVNGSNSYPIYIGTGSFAMKNLTIQNMVL</sequence>
<protein>
    <submittedName>
        <fullName evidence="1">Uncharacterized protein</fullName>
    </submittedName>
</protein>
<dbReference type="Proteomes" id="UP001241571">
    <property type="component" value="Unassembled WGS sequence"/>
</dbReference>
<proteinExistence type="predicted"/>
<dbReference type="InterPro" id="IPR012334">
    <property type="entry name" value="Pectin_lyas_fold"/>
</dbReference>
<dbReference type="InterPro" id="IPR011050">
    <property type="entry name" value="Pectin_lyase_fold/virulence"/>
</dbReference>
<reference evidence="1 2" key="1">
    <citation type="submission" date="2023-06" db="EMBL/GenBank/DDBJ databases">
        <title>Acute promotion of culturable opportunistic pathogens and persistent increase of antibiotic resistance following antibiotic exposure in mouse gut microbiota.</title>
        <authorList>
            <person name="Li L."/>
            <person name="Wang B."/>
            <person name="Sun Y."/>
            <person name="Wang M."/>
            <person name="Xu H."/>
        </authorList>
    </citation>
    <scope>NUCLEOTIDE SEQUENCE [LARGE SCALE GENOMIC DNA]</scope>
    <source>
        <strain evidence="1 2">CRI2_2</strain>
    </source>
</reference>